<feature type="transmembrane region" description="Helical" evidence="7">
    <location>
        <begin position="344"/>
        <end position="364"/>
    </location>
</feature>
<dbReference type="SUPFAM" id="SSF103473">
    <property type="entry name" value="MFS general substrate transporter"/>
    <property type="match status" value="1"/>
</dbReference>
<feature type="transmembrane region" description="Helical" evidence="7">
    <location>
        <begin position="57"/>
        <end position="78"/>
    </location>
</feature>
<feature type="transmembrane region" description="Helical" evidence="7">
    <location>
        <begin position="238"/>
        <end position="259"/>
    </location>
</feature>
<evidence type="ECO:0000256" key="1">
    <source>
        <dbReference type="ARBA" id="ARBA00004651"/>
    </source>
</evidence>
<feature type="transmembrane region" description="Helical" evidence="7">
    <location>
        <begin position="90"/>
        <end position="108"/>
    </location>
</feature>
<dbReference type="PROSITE" id="PS50850">
    <property type="entry name" value="MFS"/>
    <property type="match status" value="1"/>
</dbReference>
<keyword evidence="4 7" id="KW-0812">Transmembrane</keyword>
<dbReference type="Gene3D" id="1.20.1720.10">
    <property type="entry name" value="Multidrug resistance protein D"/>
    <property type="match status" value="1"/>
</dbReference>
<dbReference type="GO" id="GO:0005886">
    <property type="term" value="C:plasma membrane"/>
    <property type="evidence" value="ECO:0007669"/>
    <property type="project" value="UniProtKB-SubCell"/>
</dbReference>
<dbReference type="EMBL" id="FOQY01000016">
    <property type="protein sequence ID" value="SFK05831.1"/>
    <property type="molecule type" value="Genomic_DNA"/>
</dbReference>
<feature type="transmembrane region" description="Helical" evidence="7">
    <location>
        <begin position="279"/>
        <end position="303"/>
    </location>
</feature>
<feature type="transmembrane region" description="Helical" evidence="7">
    <location>
        <begin position="177"/>
        <end position="197"/>
    </location>
</feature>
<comment type="subcellular location">
    <subcellularLocation>
        <location evidence="1">Cell membrane</location>
        <topology evidence="1">Multi-pass membrane protein</topology>
    </subcellularLocation>
</comment>
<evidence type="ECO:0000313" key="10">
    <source>
        <dbReference type="Proteomes" id="UP000199111"/>
    </source>
</evidence>
<dbReference type="AlphaFoldDB" id="A0A1I3WHB4"/>
<feature type="transmembrane region" description="Helical" evidence="7">
    <location>
        <begin position="370"/>
        <end position="392"/>
    </location>
</feature>
<feature type="transmembrane region" description="Helical" evidence="7">
    <location>
        <begin position="21"/>
        <end position="45"/>
    </location>
</feature>
<dbReference type="Gene3D" id="1.20.1250.20">
    <property type="entry name" value="MFS general substrate transporter like domains"/>
    <property type="match status" value="1"/>
</dbReference>
<dbReference type="PANTHER" id="PTHR42718">
    <property type="entry name" value="MAJOR FACILITATOR SUPERFAMILY MULTIDRUG TRANSPORTER MFSC"/>
    <property type="match status" value="1"/>
</dbReference>
<keyword evidence="10" id="KW-1185">Reference proteome</keyword>
<accession>A0A1I3WHB4</accession>
<name>A0A1I3WHB4_9ACTN</name>
<protein>
    <submittedName>
        <fullName evidence="9">Major Facilitator Superfamily protein</fullName>
    </submittedName>
</protein>
<dbReference type="GeneID" id="96300360"/>
<dbReference type="Pfam" id="PF07690">
    <property type="entry name" value="MFS_1"/>
    <property type="match status" value="1"/>
</dbReference>
<evidence type="ECO:0000256" key="3">
    <source>
        <dbReference type="ARBA" id="ARBA00022475"/>
    </source>
</evidence>
<reference evidence="10" key="1">
    <citation type="submission" date="2016-10" db="EMBL/GenBank/DDBJ databases">
        <authorList>
            <person name="Varghese N."/>
            <person name="Submissions S."/>
        </authorList>
    </citation>
    <scope>NUCLEOTIDE SEQUENCE [LARGE SCALE GENOMIC DNA]</scope>
    <source>
        <strain evidence="10">CGMCC 4.2126</strain>
    </source>
</reference>
<evidence type="ECO:0000256" key="7">
    <source>
        <dbReference type="SAM" id="Phobius"/>
    </source>
</evidence>
<dbReference type="Proteomes" id="UP000199111">
    <property type="component" value="Unassembled WGS sequence"/>
</dbReference>
<keyword evidence="2" id="KW-0813">Transport</keyword>
<feature type="transmembrane region" description="Helical" evidence="7">
    <location>
        <begin position="315"/>
        <end position="332"/>
    </location>
</feature>
<evidence type="ECO:0000313" key="9">
    <source>
        <dbReference type="EMBL" id="SFK05831.1"/>
    </source>
</evidence>
<feature type="transmembrane region" description="Helical" evidence="7">
    <location>
        <begin position="149"/>
        <end position="171"/>
    </location>
</feature>
<evidence type="ECO:0000259" key="8">
    <source>
        <dbReference type="PROSITE" id="PS50850"/>
    </source>
</evidence>
<evidence type="ECO:0000256" key="5">
    <source>
        <dbReference type="ARBA" id="ARBA00022989"/>
    </source>
</evidence>
<organism evidence="9 10">
    <name type="scientific">Streptosporangium canum</name>
    <dbReference type="NCBI Taxonomy" id="324952"/>
    <lineage>
        <taxon>Bacteria</taxon>
        <taxon>Bacillati</taxon>
        <taxon>Actinomycetota</taxon>
        <taxon>Actinomycetes</taxon>
        <taxon>Streptosporangiales</taxon>
        <taxon>Streptosporangiaceae</taxon>
        <taxon>Streptosporangium</taxon>
    </lineage>
</organism>
<feature type="transmembrane region" description="Helical" evidence="7">
    <location>
        <begin position="447"/>
        <end position="467"/>
    </location>
</feature>
<feature type="transmembrane region" description="Helical" evidence="7">
    <location>
        <begin position="209"/>
        <end position="232"/>
    </location>
</feature>
<feature type="transmembrane region" description="Helical" evidence="7">
    <location>
        <begin position="114"/>
        <end position="137"/>
    </location>
</feature>
<dbReference type="RefSeq" id="WP_093889067.1">
    <property type="nucleotide sequence ID" value="NZ_FOQY01000016.1"/>
</dbReference>
<dbReference type="InterPro" id="IPR036259">
    <property type="entry name" value="MFS_trans_sf"/>
</dbReference>
<evidence type="ECO:0000256" key="2">
    <source>
        <dbReference type="ARBA" id="ARBA00022448"/>
    </source>
</evidence>
<feature type="transmembrane region" description="Helical" evidence="7">
    <location>
        <begin position="404"/>
        <end position="427"/>
    </location>
</feature>
<keyword evidence="3" id="KW-1003">Cell membrane</keyword>
<dbReference type="PANTHER" id="PTHR42718:SF46">
    <property type="entry name" value="BLR6921 PROTEIN"/>
    <property type="match status" value="1"/>
</dbReference>
<dbReference type="InterPro" id="IPR020846">
    <property type="entry name" value="MFS_dom"/>
</dbReference>
<gene>
    <name evidence="9" type="ORF">SAMN05216275_11695</name>
</gene>
<dbReference type="GO" id="GO:0022857">
    <property type="term" value="F:transmembrane transporter activity"/>
    <property type="evidence" value="ECO:0007669"/>
    <property type="project" value="InterPro"/>
</dbReference>
<dbReference type="InterPro" id="IPR011701">
    <property type="entry name" value="MFS"/>
</dbReference>
<sequence>MSTPQSPALDGGTGRMSGRAWAVLFVLCGAIFLEGIDVAMLNVALPSIRSDLGMTTGAVSWVMSAYVLGYGGFMLLGGRTADLLGRRRMFLFWLVVFLAFSGLGGVASEGWVLIVARFVTGVAAAFMAPAGLAIITTGFAEGRQRNKALLVYAGTAAAGFSLGLVVGGLLTAINWRWVFFAPVIMASVILLAALFLIPAESRPARSSQGFDLAGAASVTGAMLLLVFAVVSLEDPGAGWGRAAAALAGGLALLAAFVAIERRSAAPLVRLGMLRSGPLVRANLGAMLFAGSFFGFQFIAVFYLQELRGWSSLETSLALLAVGVDAVLAPTVTPRLVSRFGNVRVIFGGMLLAAAAYALFLPMGLDWTYAAMFPTMIMLGLAFALAYGPLTIAATDGVAEEEQGLAGGLLYTSFQFGSALGLSAVTAVNAAAAGAGGSPEAGLDGFRAALIVPLVAVVLGAAVTASGLGRRRTTAAGAPREALEVAEASR</sequence>
<evidence type="ECO:0000256" key="4">
    <source>
        <dbReference type="ARBA" id="ARBA00022692"/>
    </source>
</evidence>
<proteinExistence type="predicted"/>
<keyword evidence="5 7" id="KW-1133">Transmembrane helix</keyword>
<keyword evidence="6 7" id="KW-0472">Membrane</keyword>
<evidence type="ECO:0000256" key="6">
    <source>
        <dbReference type="ARBA" id="ARBA00023136"/>
    </source>
</evidence>
<dbReference type="CDD" id="cd17321">
    <property type="entry name" value="MFS_MMR_MDR_like"/>
    <property type="match status" value="1"/>
</dbReference>
<feature type="domain" description="Major facilitator superfamily (MFS) profile" evidence="8">
    <location>
        <begin position="23"/>
        <end position="471"/>
    </location>
</feature>